<dbReference type="Gene3D" id="2.40.50.100">
    <property type="match status" value="2"/>
</dbReference>
<dbReference type="Gene3D" id="2.40.420.20">
    <property type="match status" value="1"/>
</dbReference>
<sequence length="462" mass="51074">MLSIQSVKFVKKDYSKILCSRFSSAAGFALLTLLSFTTSCSQTTPEESSQSSESFSLPVQIGRVSYLDVADEVRAIGNFEAVQVTMISSEVEGRVTRFPVDEGAPVKRGDLLVQIDTQEYQHQTARLQAELVSAAKELEKLEKGLRPEEILQLEASVKVAQSALDLARKDYQRVLELFEKKVESQSALDRETDRLRQAEEALSASEAIRDAGLKSRKEDIQAARLRAEATRRELETAQLNFKRTTLTAPYDGFVGLTYAERGSYVNVGDTLMDLIGTDRLKAVVEIPQAYRDRLTELKSVRFYANALDFEFEKNVRAQDIRIVPDSSIYSGGVQLHIDLQDAPPELFHGLAMESLLRFGGRVGVLHVPEASLVSTQQGNVVYIKKEDQAHMVPVLAGKKRDGMVEVKDPSGTLNSEAELILKGSGAVFPGARVHPIKPVGGQERPMQSAQQTTKKSKPEEAQ</sequence>
<feature type="coiled-coil region" evidence="1">
    <location>
        <begin position="181"/>
        <end position="240"/>
    </location>
</feature>
<dbReference type="EMBL" id="CP048620">
    <property type="protein sequence ID" value="QPJ65364.1"/>
    <property type="molecule type" value="Genomic_DNA"/>
</dbReference>
<dbReference type="AlphaFoldDB" id="A0A7T0C2I5"/>
<dbReference type="PANTHER" id="PTHR30469:SF15">
    <property type="entry name" value="HLYD FAMILY OF SECRETION PROTEINS"/>
    <property type="match status" value="1"/>
</dbReference>
<dbReference type="SUPFAM" id="SSF111369">
    <property type="entry name" value="HlyD-like secretion proteins"/>
    <property type="match status" value="2"/>
</dbReference>
<dbReference type="GO" id="GO:0015562">
    <property type="term" value="F:efflux transmembrane transporter activity"/>
    <property type="evidence" value="ECO:0007669"/>
    <property type="project" value="TreeGrafter"/>
</dbReference>
<accession>A0A7T0C2I5</accession>
<name>A0A7T0C2I5_9BACT</name>
<dbReference type="Pfam" id="PF25917">
    <property type="entry name" value="BSH_RND"/>
    <property type="match status" value="1"/>
</dbReference>
<gene>
    <name evidence="4" type="ORF">G3M78_08155</name>
</gene>
<dbReference type="PANTHER" id="PTHR30469">
    <property type="entry name" value="MULTIDRUG RESISTANCE PROTEIN MDTA"/>
    <property type="match status" value="1"/>
</dbReference>
<evidence type="ECO:0000259" key="3">
    <source>
        <dbReference type="Pfam" id="PF25917"/>
    </source>
</evidence>
<dbReference type="InterPro" id="IPR058625">
    <property type="entry name" value="MdtA-like_BSH"/>
</dbReference>
<evidence type="ECO:0000256" key="2">
    <source>
        <dbReference type="SAM" id="MobiDB-lite"/>
    </source>
</evidence>
<keyword evidence="1" id="KW-0175">Coiled coil</keyword>
<evidence type="ECO:0000313" key="5">
    <source>
        <dbReference type="Proteomes" id="UP000594464"/>
    </source>
</evidence>
<dbReference type="Proteomes" id="UP000594464">
    <property type="component" value="Chromosome"/>
</dbReference>
<organism evidence="4 5">
    <name type="scientific">Candidatus Nitrohelix vancouverensis</name>
    <dbReference type="NCBI Taxonomy" id="2705534"/>
    <lineage>
        <taxon>Bacteria</taxon>
        <taxon>Pseudomonadati</taxon>
        <taxon>Nitrospinota/Tectimicrobiota group</taxon>
        <taxon>Nitrospinota</taxon>
        <taxon>Nitrospinia</taxon>
        <taxon>Nitrospinales</taxon>
        <taxon>Nitrospinaceae</taxon>
        <taxon>Candidatus Nitrohelix</taxon>
    </lineage>
</organism>
<reference evidence="5" key="1">
    <citation type="submission" date="2020-02" db="EMBL/GenBank/DDBJ databases">
        <title>Genomic and physiological characterization of two novel Nitrospinaceae genera.</title>
        <authorList>
            <person name="Mueller A.J."/>
            <person name="Jung M.-Y."/>
            <person name="Strachan C.R."/>
            <person name="Herbold C.W."/>
            <person name="Kirkegaard R.H."/>
            <person name="Daims H."/>
        </authorList>
    </citation>
    <scope>NUCLEOTIDE SEQUENCE [LARGE SCALE GENOMIC DNA]</scope>
</reference>
<protein>
    <submittedName>
        <fullName evidence="4">Biotin/lipoyl-binding protein</fullName>
    </submittedName>
</protein>
<dbReference type="Gene3D" id="1.10.287.470">
    <property type="entry name" value="Helix hairpin bin"/>
    <property type="match status" value="2"/>
</dbReference>
<proteinExistence type="predicted"/>
<feature type="domain" description="Multidrug resistance protein MdtA-like barrel-sandwich hybrid" evidence="3">
    <location>
        <begin position="86"/>
        <end position="271"/>
    </location>
</feature>
<dbReference type="Gene3D" id="2.40.30.170">
    <property type="match status" value="1"/>
</dbReference>
<dbReference type="KEGG" id="nva:G3M78_08155"/>
<evidence type="ECO:0000256" key="1">
    <source>
        <dbReference type="SAM" id="Coils"/>
    </source>
</evidence>
<evidence type="ECO:0000313" key="4">
    <source>
        <dbReference type="EMBL" id="QPJ65364.1"/>
    </source>
</evidence>
<dbReference type="GO" id="GO:1990281">
    <property type="term" value="C:efflux pump complex"/>
    <property type="evidence" value="ECO:0007669"/>
    <property type="project" value="TreeGrafter"/>
</dbReference>
<feature type="region of interest" description="Disordered" evidence="2">
    <location>
        <begin position="432"/>
        <end position="462"/>
    </location>
</feature>